<organism evidence="1 2">
    <name type="scientific">Catharanthus roseus</name>
    <name type="common">Madagascar periwinkle</name>
    <name type="synonym">Vinca rosea</name>
    <dbReference type="NCBI Taxonomy" id="4058"/>
    <lineage>
        <taxon>Eukaryota</taxon>
        <taxon>Viridiplantae</taxon>
        <taxon>Streptophyta</taxon>
        <taxon>Embryophyta</taxon>
        <taxon>Tracheophyta</taxon>
        <taxon>Spermatophyta</taxon>
        <taxon>Magnoliopsida</taxon>
        <taxon>eudicotyledons</taxon>
        <taxon>Gunneridae</taxon>
        <taxon>Pentapetalae</taxon>
        <taxon>asterids</taxon>
        <taxon>lamiids</taxon>
        <taxon>Gentianales</taxon>
        <taxon>Apocynaceae</taxon>
        <taxon>Rauvolfioideae</taxon>
        <taxon>Vinceae</taxon>
        <taxon>Catharanthinae</taxon>
        <taxon>Catharanthus</taxon>
    </lineage>
</organism>
<gene>
    <name evidence="1" type="ORF">M9H77_35905</name>
</gene>
<dbReference type="EMBL" id="CM044708">
    <property type="protein sequence ID" value="KAI5649900.1"/>
    <property type="molecule type" value="Genomic_DNA"/>
</dbReference>
<evidence type="ECO:0000313" key="1">
    <source>
        <dbReference type="EMBL" id="KAI5649900.1"/>
    </source>
</evidence>
<accession>A0ACB9ZU07</accession>
<proteinExistence type="predicted"/>
<dbReference type="Proteomes" id="UP001060085">
    <property type="component" value="Linkage Group LG08"/>
</dbReference>
<name>A0ACB9ZU07_CATRO</name>
<keyword evidence="2" id="KW-1185">Reference proteome</keyword>
<reference evidence="2" key="1">
    <citation type="journal article" date="2023" name="Nat. Plants">
        <title>Single-cell RNA sequencing provides a high-resolution roadmap for understanding the multicellular compartmentation of specialized metabolism.</title>
        <authorList>
            <person name="Sun S."/>
            <person name="Shen X."/>
            <person name="Li Y."/>
            <person name="Li Y."/>
            <person name="Wang S."/>
            <person name="Li R."/>
            <person name="Zhang H."/>
            <person name="Shen G."/>
            <person name="Guo B."/>
            <person name="Wei J."/>
            <person name="Xu J."/>
            <person name="St-Pierre B."/>
            <person name="Chen S."/>
            <person name="Sun C."/>
        </authorList>
    </citation>
    <scope>NUCLEOTIDE SEQUENCE [LARGE SCALE GENOMIC DNA]</scope>
</reference>
<comment type="caution">
    <text evidence="1">The sequence shown here is derived from an EMBL/GenBank/DDBJ whole genome shotgun (WGS) entry which is preliminary data.</text>
</comment>
<evidence type="ECO:0000313" key="2">
    <source>
        <dbReference type="Proteomes" id="UP001060085"/>
    </source>
</evidence>
<sequence>MENISDSSWMFREVLMHKSTQQCSQLLKDLSWGPSKNVNTCSGYIVNRFQFHTRDRVETYFKEVQNDEIEIEWDSDEYCDEDSDKKTDEYSNVASSNNSDEDFDR</sequence>
<protein>
    <submittedName>
        <fullName evidence="1">Uncharacterized protein</fullName>
    </submittedName>
</protein>